<reference evidence="4 5" key="1">
    <citation type="submission" date="2009-08" db="EMBL/GenBank/DDBJ databases">
        <authorList>
            <person name="Shrivastava S."/>
            <person name="Brinkac L.B."/>
            <person name="Brown J.L."/>
            <person name="Bruce D.B."/>
            <person name="Detter C."/>
            <person name="Green L.D."/>
            <person name="Munk C.A."/>
            <person name="Rogers Y.C."/>
            <person name="Tapia R."/>
            <person name="Sims D.R."/>
            <person name="Smith L.A."/>
            <person name="Smith T.J."/>
            <person name="Sutton G."/>
            <person name="Brettin T."/>
        </authorList>
    </citation>
    <scope>NUCLEOTIDE SEQUENCE [LARGE SCALE GENOMIC DNA]</scope>
    <source>
        <strain evidence="5">E4 str. BoNT E BL5262</strain>
    </source>
</reference>
<dbReference type="Gene3D" id="2.10.270.10">
    <property type="entry name" value="Cholin Binding"/>
    <property type="match status" value="2"/>
</dbReference>
<feature type="signal peptide" evidence="3">
    <location>
        <begin position="1"/>
        <end position="26"/>
    </location>
</feature>
<gene>
    <name evidence="4" type="ORF">CLP_3296</name>
</gene>
<dbReference type="AlphaFoldDB" id="C4ID67"/>
<dbReference type="Pfam" id="PF19127">
    <property type="entry name" value="Choline_bind_3"/>
    <property type="match status" value="2"/>
</dbReference>
<dbReference type="PROSITE" id="PS51170">
    <property type="entry name" value="CW"/>
    <property type="match status" value="3"/>
</dbReference>
<dbReference type="EMBL" id="ACOM01000002">
    <property type="protein sequence ID" value="EEP55783.1"/>
    <property type="molecule type" value="Genomic_DNA"/>
</dbReference>
<evidence type="ECO:0000313" key="5">
    <source>
        <dbReference type="Proteomes" id="UP000003081"/>
    </source>
</evidence>
<dbReference type="HOGENOM" id="CLU_020400_0_0_9"/>
<dbReference type="Proteomes" id="UP000003081">
    <property type="component" value="Unassembled WGS sequence"/>
</dbReference>
<dbReference type="eggNOG" id="COG5263">
    <property type="taxonomic scope" value="Bacteria"/>
</dbReference>
<keyword evidence="1" id="KW-0677">Repeat</keyword>
<feature type="repeat" description="Cell wall-binding" evidence="2">
    <location>
        <begin position="530"/>
        <end position="549"/>
    </location>
</feature>
<dbReference type="STRING" id="1492.ATN24_16595"/>
<dbReference type="SUPFAM" id="SSF69360">
    <property type="entry name" value="Cell wall binding repeat"/>
    <property type="match status" value="1"/>
</dbReference>
<evidence type="ECO:0000256" key="2">
    <source>
        <dbReference type="PROSITE-ProRule" id="PRU00591"/>
    </source>
</evidence>
<feature type="repeat" description="Cell wall-binding" evidence="2">
    <location>
        <begin position="589"/>
        <end position="608"/>
    </location>
</feature>
<proteinExistence type="predicted"/>
<organism evidence="4 5">
    <name type="scientific">Clostridium butyricum E4 str. BoNT E BL5262</name>
    <dbReference type="NCBI Taxonomy" id="632245"/>
    <lineage>
        <taxon>Bacteria</taxon>
        <taxon>Bacillati</taxon>
        <taxon>Bacillota</taxon>
        <taxon>Clostridia</taxon>
        <taxon>Eubacteriales</taxon>
        <taxon>Clostridiaceae</taxon>
        <taxon>Clostridium</taxon>
    </lineage>
</organism>
<comment type="caution">
    <text evidence="4">The sequence shown here is derived from an EMBL/GenBank/DDBJ whole genome shotgun (WGS) entry which is preliminary data.</text>
</comment>
<protein>
    <submittedName>
        <fullName evidence="4">CspC</fullName>
    </submittedName>
</protein>
<sequence>MFKRSSKMTALLVAAAAVVSIVPASASERLGTKDGTITNARAYDGGYVYDGYRTDDDDAALYYNNGSKDVNTDEDEDYDTYTLERYGDKYSTVKDGNDEYLLDLSNGKIDNDETLEDKLDNAKNKLKSKLNKEDRYILFKNGTNDFEKDADKFATNENSVKRILSDKYGEVWYQFAAAGDGDAIKRTTGAAVNGKVGYYQGFSNDSGKYIDVTQDCNIYAYDTDKDKTVKIEEYGKTYSTNNLMAQLDSVTPISQDKDNLYVVAKVVISGEKQADTTQYYLQKISKSQGDKKDGGYLPKDTTSYLLNVKMDEYKDADGKSQRLYDDGDSSDAADVIMSYVDGTSFDDGYCKNIEVIDGNVYATLVKDSKIKMFKIKLKKDKLDVTEAVDKKDGSKVKDVDVYTAKKDSDWDHDVVDAATSKDGERYSIDADGNTWILDKGKILKSEGTEFKEMYTCDRSIDKLDVYDENNLIAWSSDGDVYTTVAEGKKQTDEDAGVDTDKKDDTTPVVKAGWDKNADGTWAFYKDGAKVTGWLNDKGTWYYLDAAGTMKTGWVQAGSWYYLNASGAMQTGWVNDNGTWYYCNASGAMQTGWLLDGSTWYYLNANGSMAANTTVDGYVLGANGAML</sequence>
<keyword evidence="3" id="KW-0732">Signal</keyword>
<dbReference type="InterPro" id="IPR018337">
    <property type="entry name" value="Cell_wall/Cho-bd_repeat"/>
</dbReference>
<evidence type="ECO:0000256" key="1">
    <source>
        <dbReference type="ARBA" id="ARBA00022737"/>
    </source>
</evidence>
<accession>C4ID67</accession>
<evidence type="ECO:0000313" key="4">
    <source>
        <dbReference type="EMBL" id="EEP55783.1"/>
    </source>
</evidence>
<dbReference type="RefSeq" id="WP_003413749.1">
    <property type="nucleotide sequence ID" value="NZ_ACOM01000002.1"/>
</dbReference>
<keyword evidence="5" id="KW-1185">Reference proteome</keyword>
<name>C4ID67_CLOBU</name>
<feature type="chain" id="PRO_5002936949" evidence="3">
    <location>
        <begin position="27"/>
        <end position="626"/>
    </location>
</feature>
<evidence type="ECO:0000256" key="3">
    <source>
        <dbReference type="SAM" id="SignalP"/>
    </source>
</evidence>
<feature type="repeat" description="Cell wall-binding" evidence="2">
    <location>
        <begin position="569"/>
        <end position="588"/>
    </location>
</feature>